<keyword evidence="10" id="KW-1185">Reference proteome</keyword>
<feature type="binding site" description="axial binding residue" evidence="7">
    <location>
        <position position="1206"/>
    </location>
    <ligand>
        <name>heme b</name>
        <dbReference type="ChEBI" id="CHEBI:60344"/>
    </ligand>
    <ligandPart>
        <name>Fe</name>
        <dbReference type="ChEBI" id="CHEBI:18248"/>
    </ligandPart>
</feature>
<proteinExistence type="predicted"/>
<dbReference type="CDD" id="cd09823">
    <property type="entry name" value="peroxinectin_like"/>
    <property type="match status" value="1"/>
</dbReference>
<evidence type="ECO:0000256" key="2">
    <source>
        <dbReference type="ARBA" id="ARBA00022525"/>
    </source>
</evidence>
<keyword evidence="7" id="KW-0408">Iron</keyword>
<reference evidence="9 10" key="1">
    <citation type="journal article" date="2016" name="Genome Biol. Evol.">
        <title>Gene Family Evolution Reflects Adaptation to Soil Environmental Stressors in the Genome of the Collembolan Orchesella cincta.</title>
        <authorList>
            <person name="Faddeeva-Vakhrusheva A."/>
            <person name="Derks M.F."/>
            <person name="Anvar S.Y."/>
            <person name="Agamennone V."/>
            <person name="Suring W."/>
            <person name="Smit S."/>
            <person name="van Straalen N.M."/>
            <person name="Roelofs D."/>
        </authorList>
    </citation>
    <scope>NUCLEOTIDE SEQUENCE [LARGE SCALE GENOMIC DNA]</scope>
    <source>
        <tissue evidence="9">Mixed pool</tissue>
    </source>
</reference>
<protein>
    <submittedName>
        <fullName evidence="9">Peroxidase</fullName>
    </submittedName>
</protein>
<accession>A0A1D2NCP0</accession>
<dbReference type="GO" id="GO:0006979">
    <property type="term" value="P:response to oxidative stress"/>
    <property type="evidence" value="ECO:0007669"/>
    <property type="project" value="InterPro"/>
</dbReference>
<keyword evidence="2" id="KW-0964">Secreted</keyword>
<dbReference type="PROSITE" id="PS50292">
    <property type="entry name" value="PEROXIDASE_3"/>
    <property type="match status" value="1"/>
</dbReference>
<dbReference type="GO" id="GO:0020037">
    <property type="term" value="F:heme binding"/>
    <property type="evidence" value="ECO:0007669"/>
    <property type="project" value="InterPro"/>
</dbReference>
<evidence type="ECO:0000256" key="7">
    <source>
        <dbReference type="PIRSR" id="PIRSR619791-2"/>
    </source>
</evidence>
<dbReference type="GO" id="GO:0004601">
    <property type="term" value="F:peroxidase activity"/>
    <property type="evidence" value="ECO:0007669"/>
    <property type="project" value="UniProtKB-KW"/>
</dbReference>
<dbReference type="Gene3D" id="1.10.640.10">
    <property type="entry name" value="Haem peroxidase domain superfamily, animal type"/>
    <property type="match status" value="1"/>
</dbReference>
<keyword evidence="5" id="KW-0732">Signal</keyword>
<keyword evidence="4 7" id="KW-0349">Heme</keyword>
<dbReference type="OrthoDB" id="823504at2759"/>
<dbReference type="InterPro" id="IPR010255">
    <property type="entry name" value="Haem_peroxidase_sf"/>
</dbReference>
<evidence type="ECO:0000256" key="1">
    <source>
        <dbReference type="ARBA" id="ARBA00004613"/>
    </source>
</evidence>
<evidence type="ECO:0000256" key="4">
    <source>
        <dbReference type="ARBA" id="ARBA00022617"/>
    </source>
</evidence>
<dbReference type="PANTHER" id="PTHR11475">
    <property type="entry name" value="OXIDASE/PEROXIDASE"/>
    <property type="match status" value="1"/>
</dbReference>
<dbReference type="EMBL" id="LJIJ01000089">
    <property type="protein sequence ID" value="ODN03012.1"/>
    <property type="molecule type" value="Genomic_DNA"/>
</dbReference>
<evidence type="ECO:0000256" key="6">
    <source>
        <dbReference type="ARBA" id="ARBA00023180"/>
    </source>
</evidence>
<dbReference type="Proteomes" id="UP000094527">
    <property type="component" value="Unassembled WGS sequence"/>
</dbReference>
<dbReference type="InterPro" id="IPR037120">
    <property type="entry name" value="Haem_peroxidase_sf_animal"/>
</dbReference>
<dbReference type="PRINTS" id="PR00457">
    <property type="entry name" value="ANPEROXIDASE"/>
</dbReference>
<keyword evidence="6" id="KW-0325">Glycoprotein</keyword>
<comment type="caution">
    <text evidence="9">The sequence shown here is derived from an EMBL/GenBank/DDBJ whole genome shotgun (WGS) entry which is preliminary data.</text>
</comment>
<evidence type="ECO:0000256" key="8">
    <source>
        <dbReference type="SAM" id="MobiDB-lite"/>
    </source>
</evidence>
<keyword evidence="3 9" id="KW-0575">Peroxidase</keyword>
<dbReference type="SUPFAM" id="SSF48113">
    <property type="entry name" value="Heme-dependent peroxidases"/>
    <property type="match status" value="1"/>
</dbReference>
<feature type="region of interest" description="Disordered" evidence="8">
    <location>
        <begin position="202"/>
        <end position="233"/>
    </location>
</feature>
<evidence type="ECO:0000313" key="10">
    <source>
        <dbReference type="Proteomes" id="UP000094527"/>
    </source>
</evidence>
<dbReference type="GO" id="GO:0005576">
    <property type="term" value="C:extracellular region"/>
    <property type="evidence" value="ECO:0007669"/>
    <property type="project" value="UniProtKB-SubCell"/>
</dbReference>
<gene>
    <name evidence="9" type="ORF">Ocin01_03647</name>
</gene>
<evidence type="ECO:0000313" key="9">
    <source>
        <dbReference type="EMBL" id="ODN03012.1"/>
    </source>
</evidence>
<evidence type="ECO:0000256" key="3">
    <source>
        <dbReference type="ARBA" id="ARBA00022559"/>
    </source>
</evidence>
<organism evidence="9 10">
    <name type="scientific">Orchesella cincta</name>
    <name type="common">Springtail</name>
    <name type="synonym">Podura cincta</name>
    <dbReference type="NCBI Taxonomy" id="48709"/>
    <lineage>
        <taxon>Eukaryota</taxon>
        <taxon>Metazoa</taxon>
        <taxon>Ecdysozoa</taxon>
        <taxon>Arthropoda</taxon>
        <taxon>Hexapoda</taxon>
        <taxon>Collembola</taxon>
        <taxon>Entomobryomorpha</taxon>
        <taxon>Entomobryoidea</taxon>
        <taxon>Orchesellidae</taxon>
        <taxon>Orchesellinae</taxon>
        <taxon>Orchesella</taxon>
    </lineage>
</organism>
<dbReference type="STRING" id="48709.A0A1D2NCP0"/>
<dbReference type="PANTHER" id="PTHR11475:SF4">
    <property type="entry name" value="CHORION PEROXIDASE"/>
    <property type="match status" value="1"/>
</dbReference>
<dbReference type="FunFam" id="1.10.640.10:FF:000003">
    <property type="entry name" value="chorion peroxidase"/>
    <property type="match status" value="1"/>
</dbReference>
<keyword evidence="3 9" id="KW-0560">Oxidoreductase</keyword>
<feature type="compositionally biased region" description="Polar residues" evidence="8">
    <location>
        <begin position="211"/>
        <end position="233"/>
    </location>
</feature>
<keyword evidence="7" id="KW-0479">Metal-binding</keyword>
<evidence type="ECO:0000256" key="5">
    <source>
        <dbReference type="ARBA" id="ARBA00022729"/>
    </source>
</evidence>
<comment type="subcellular location">
    <subcellularLocation>
        <location evidence="1">Secreted</location>
    </subcellularLocation>
</comment>
<dbReference type="Pfam" id="PF03098">
    <property type="entry name" value="An_peroxidase"/>
    <property type="match status" value="1"/>
</dbReference>
<dbReference type="InterPro" id="IPR019791">
    <property type="entry name" value="Haem_peroxidase_animal"/>
</dbReference>
<sequence length="1448" mass="167569">MGLDMRRVWLHDVGVFEIVPNSGHGSCLFQAISQALTFSTEFHYKIRTSTVEHMTGRKWAHKLNQFPDFWKHKIITQWLRKERAHFVRLKSRHCHRHHQNSYRAQDRATVFGCCRHFTKKFKERKRLRKYERVNALLQMKRCNFCSKDFSSIFYKFMSRKNEPGTRFELEAAANLFRFHFDYLQMIPMESGMKIQHEILNSNQEERDENNNSHPLDSLQHSISNNNLNTSSVDQNENIENDETIANDMPPSSNRNNNVIPVKMAMYQFYSCRNNNCEFLRGSIIDQDHFYFLHSPMPKPKHTRNVQFDNPREPQCYDENSECECGHWELLIPVFLKRKPVPLHRKIFGISYQVSDSARNYKITRCGQKRETIDTIAQAIEAHIQQNPSLIPPEDPEWPADEEDDYVGCAANLRDSFYDDKDCHMVKKKMNLNKILAGLPLSSISKSSFSIRSVVRKWKGYTNSVFLKRSPFQPRPLSASTDRENSDSDVSAEARVHETCRCPLHRKTLTAYEMNASPEKSIQLSPNRIQVTCTRMEKMISLIDALNLGLETNHSYYYSFCTYGPEDGMLPSFIFMLEMGPTKWILIFLLVATASTEAQFGEQGGGDSRHEASGSFRMAPPLTAYYFDTEELESIIIENPDADDFPEPDDDPDEILNRIPRAATYTPQQHSYSHQSYKGSSASHSSSSYNTKCSGPEGLPGACKPLVLCSQYYGTAVHYKAETSNYYKSCTYGYGNYGVCCPDIGYDGSSSLIINYDPKRYGGYDGKYVNIPQYGIKQALQHAISYHERYYRHDQHLGRDEDDPSYWGNGVVKDLYVDEVKDLGDLGAILSIATKYASKTYGYKPESYYEGGLKISDYGHYLPSKYRDICDSFDQKCYPSKYRTIDGSCNNLKYPTVGKAYSAMGYIRIPRYSDSVYQPRYGADHKPLHKVRPMRFNALPDKDVAENYVNMMFVNYGQLIAHDVSHVPFYQSEDGKFIDCCAGYKMGDEEVSEKCYAIALPADDGFYKSHRRESLDCLNFARSVIAPNYGCTLGYASKLNRQTHFHDCSIMYGIHHNETDKLRLKKYGMLKFSKVGHQQFLPIDKDAECFKSSSDFCFSSGDLRTTLQPGVLVGQTIMMMMHNYCAKKLYRLNPHWNDDKLFYEARSITTAIFQHVTYTEYLPLLLGWRFMYDYGILPPTKGYSYDYDPEVKPWTYHEFAGAAFRHHSAVYGKVVLADEYYKPEKSLPLEEYYNSGLILKNPYNYEKIIRGYMIVPQRKIDEYYDPSVSDLLLKNNRTFGLDLPTFNVKRGRDFGIASYNDFRELCGLKRAYSWKDFYDVIEPEVVARLAKFYRYPDDVDLYTGGVVERHIKDSYLGPTWWCIVGHQFQVWKRGDRFFYTHGGMPHSFSEAQLDEIRKMSMAAVLCSATNYLKTVPTFAFRTISTGNPLVNCDDYYSLPRMSFTPWKEY</sequence>
<dbReference type="GO" id="GO:0046872">
    <property type="term" value="F:metal ion binding"/>
    <property type="evidence" value="ECO:0007669"/>
    <property type="project" value="UniProtKB-KW"/>
</dbReference>
<name>A0A1D2NCP0_ORCCI</name>
<dbReference type="Gene3D" id="3.90.70.80">
    <property type="match status" value="1"/>
</dbReference>